<evidence type="ECO:0000256" key="3">
    <source>
        <dbReference type="ARBA" id="ARBA00022553"/>
    </source>
</evidence>
<dbReference type="InterPro" id="IPR059000">
    <property type="entry name" value="ATPase_P-type_domA"/>
</dbReference>
<evidence type="ECO:0000259" key="14">
    <source>
        <dbReference type="Pfam" id="PF00122"/>
    </source>
</evidence>
<organism evidence="15 16">
    <name type="scientific">Acrobeloides nanus</name>
    <dbReference type="NCBI Taxonomy" id="290746"/>
    <lineage>
        <taxon>Eukaryota</taxon>
        <taxon>Metazoa</taxon>
        <taxon>Ecdysozoa</taxon>
        <taxon>Nematoda</taxon>
        <taxon>Chromadorea</taxon>
        <taxon>Rhabditida</taxon>
        <taxon>Tylenchina</taxon>
        <taxon>Cephalobomorpha</taxon>
        <taxon>Cephaloboidea</taxon>
        <taxon>Cephalobidae</taxon>
        <taxon>Acrobeloides</taxon>
    </lineage>
</organism>
<evidence type="ECO:0000256" key="8">
    <source>
        <dbReference type="ARBA" id="ARBA00022842"/>
    </source>
</evidence>
<dbReference type="SFLD" id="SFLDS00003">
    <property type="entry name" value="Haloacid_Dehalogenase"/>
    <property type="match status" value="1"/>
</dbReference>
<dbReference type="GO" id="GO:0046872">
    <property type="term" value="F:metal ion binding"/>
    <property type="evidence" value="ECO:0007669"/>
    <property type="project" value="UniProtKB-KW"/>
</dbReference>
<dbReference type="Gene3D" id="2.70.150.10">
    <property type="entry name" value="Calcium-transporting ATPase, cytoplasmic transduction domain A"/>
    <property type="match status" value="1"/>
</dbReference>
<dbReference type="GO" id="GO:0016020">
    <property type="term" value="C:membrane"/>
    <property type="evidence" value="ECO:0007669"/>
    <property type="project" value="UniProtKB-SubCell"/>
</dbReference>
<keyword evidence="15" id="KW-1185">Reference proteome</keyword>
<dbReference type="SUPFAM" id="SSF56784">
    <property type="entry name" value="HAD-like"/>
    <property type="match status" value="1"/>
</dbReference>
<keyword evidence="5" id="KW-0479">Metal-binding</keyword>
<evidence type="ECO:0000256" key="10">
    <source>
        <dbReference type="ARBA" id="ARBA00022989"/>
    </source>
</evidence>
<keyword evidence="6" id="KW-0547">Nucleotide-binding</keyword>
<keyword evidence="10 13" id="KW-1133">Transmembrane helix</keyword>
<dbReference type="Proteomes" id="UP000887540">
    <property type="component" value="Unplaced"/>
</dbReference>
<dbReference type="NCBIfam" id="TIGR01494">
    <property type="entry name" value="ATPase_P-type"/>
    <property type="match status" value="2"/>
</dbReference>
<evidence type="ECO:0000256" key="2">
    <source>
        <dbReference type="ARBA" id="ARBA00006000"/>
    </source>
</evidence>
<dbReference type="Gene3D" id="3.40.50.1000">
    <property type="entry name" value="HAD superfamily/HAD-like"/>
    <property type="match status" value="1"/>
</dbReference>
<accession>A0A914DP80</accession>
<evidence type="ECO:0000256" key="5">
    <source>
        <dbReference type="ARBA" id="ARBA00022723"/>
    </source>
</evidence>
<evidence type="ECO:0000256" key="11">
    <source>
        <dbReference type="ARBA" id="ARBA00023136"/>
    </source>
</evidence>
<evidence type="ECO:0000256" key="1">
    <source>
        <dbReference type="ARBA" id="ARBA00004141"/>
    </source>
</evidence>
<dbReference type="InterPro" id="IPR008250">
    <property type="entry name" value="ATPase_P-typ_transduc_dom_A_sf"/>
</dbReference>
<dbReference type="Pfam" id="PF00122">
    <property type="entry name" value="E1-E2_ATPase"/>
    <property type="match status" value="1"/>
</dbReference>
<dbReference type="InterPro" id="IPR036412">
    <property type="entry name" value="HAD-like_sf"/>
</dbReference>
<dbReference type="GO" id="GO:0005524">
    <property type="term" value="F:ATP binding"/>
    <property type="evidence" value="ECO:0007669"/>
    <property type="project" value="UniProtKB-KW"/>
</dbReference>
<evidence type="ECO:0000313" key="16">
    <source>
        <dbReference type="WBParaSite" id="ACRNAN_scaffold3446.g31031.t1"/>
    </source>
</evidence>
<dbReference type="GO" id="GO:0019829">
    <property type="term" value="F:ATPase-coupled monoatomic cation transmembrane transporter activity"/>
    <property type="evidence" value="ECO:0007669"/>
    <property type="project" value="TreeGrafter"/>
</dbReference>
<dbReference type="GO" id="GO:0006874">
    <property type="term" value="P:intracellular calcium ion homeostasis"/>
    <property type="evidence" value="ECO:0007669"/>
    <property type="project" value="TreeGrafter"/>
</dbReference>
<keyword evidence="9" id="KW-1278">Translocase</keyword>
<dbReference type="Gene3D" id="3.40.1110.10">
    <property type="entry name" value="Calcium-transporting ATPase, cytoplasmic domain N"/>
    <property type="match status" value="1"/>
</dbReference>
<dbReference type="PROSITE" id="PS00154">
    <property type="entry name" value="ATPASE_E1_E2"/>
    <property type="match status" value="1"/>
</dbReference>
<feature type="domain" description="P-type ATPase A" evidence="14">
    <location>
        <begin position="8"/>
        <end position="127"/>
    </location>
</feature>
<dbReference type="InterPro" id="IPR044492">
    <property type="entry name" value="P_typ_ATPase_HD_dom"/>
</dbReference>
<dbReference type="SUPFAM" id="SSF81665">
    <property type="entry name" value="Calcium ATPase, transmembrane domain M"/>
    <property type="match status" value="1"/>
</dbReference>
<evidence type="ECO:0000256" key="13">
    <source>
        <dbReference type="SAM" id="Phobius"/>
    </source>
</evidence>
<evidence type="ECO:0000256" key="12">
    <source>
        <dbReference type="ARBA" id="ARBA00049360"/>
    </source>
</evidence>
<comment type="similarity">
    <text evidence="2">Belongs to the cation transport ATPase (P-type) (TC 3.A.3) family. Type V subfamily.</text>
</comment>
<dbReference type="InterPro" id="IPR023299">
    <property type="entry name" value="ATPase_P-typ_cyto_dom_N"/>
</dbReference>
<evidence type="ECO:0000256" key="9">
    <source>
        <dbReference type="ARBA" id="ARBA00022967"/>
    </source>
</evidence>
<comment type="catalytic activity">
    <reaction evidence="12">
        <text>ATP + H2O = ADP + phosphate + H(+)</text>
        <dbReference type="Rhea" id="RHEA:13065"/>
        <dbReference type="ChEBI" id="CHEBI:15377"/>
        <dbReference type="ChEBI" id="CHEBI:15378"/>
        <dbReference type="ChEBI" id="CHEBI:30616"/>
        <dbReference type="ChEBI" id="CHEBI:43474"/>
        <dbReference type="ChEBI" id="CHEBI:456216"/>
    </reaction>
</comment>
<dbReference type="GO" id="GO:0016887">
    <property type="term" value="F:ATP hydrolysis activity"/>
    <property type="evidence" value="ECO:0007669"/>
    <property type="project" value="InterPro"/>
</dbReference>
<dbReference type="PRINTS" id="PR00119">
    <property type="entry name" value="CATATPASE"/>
</dbReference>
<dbReference type="GO" id="GO:0015203">
    <property type="term" value="F:polyamine transmembrane transporter activity"/>
    <property type="evidence" value="ECO:0007669"/>
    <property type="project" value="TreeGrafter"/>
</dbReference>
<evidence type="ECO:0000256" key="7">
    <source>
        <dbReference type="ARBA" id="ARBA00022840"/>
    </source>
</evidence>
<evidence type="ECO:0000313" key="15">
    <source>
        <dbReference type="Proteomes" id="UP000887540"/>
    </source>
</evidence>
<dbReference type="PRINTS" id="PR00120">
    <property type="entry name" value="HATPASE"/>
</dbReference>
<dbReference type="WBParaSite" id="ACRNAN_scaffold3446.g31031.t1">
    <property type="protein sequence ID" value="ACRNAN_scaffold3446.g31031.t1"/>
    <property type="gene ID" value="ACRNAN_scaffold3446.g31031"/>
</dbReference>
<proteinExistence type="inferred from homology"/>
<name>A0A914DP80_9BILA</name>
<keyword evidence="4 13" id="KW-0812">Transmembrane</keyword>
<keyword evidence="8" id="KW-0460">Magnesium</keyword>
<keyword evidence="11 13" id="KW-0472">Membrane</keyword>
<dbReference type="InterPro" id="IPR006544">
    <property type="entry name" value="P-type_TPase_V"/>
</dbReference>
<dbReference type="SUPFAM" id="SSF81660">
    <property type="entry name" value="Metal cation-transporting ATPase, ATP-binding domain N"/>
    <property type="match status" value="1"/>
</dbReference>
<dbReference type="PANTHER" id="PTHR45630:SF8">
    <property type="entry name" value="CATION-TRANSPORTING ATPASE"/>
    <property type="match status" value="1"/>
</dbReference>
<protein>
    <recommendedName>
        <fullName evidence="14">P-type ATPase A domain-containing protein</fullName>
    </recommendedName>
</protein>
<evidence type="ECO:0000256" key="4">
    <source>
        <dbReference type="ARBA" id="ARBA00022692"/>
    </source>
</evidence>
<dbReference type="InterPro" id="IPR023214">
    <property type="entry name" value="HAD_sf"/>
</dbReference>
<sequence>MVQKLELVKVLRNGKEEDVFSDNLVPGDIILIPPHGCVLQCDAVLMNGTVIVNEAMLTGESVPVMKVGLPDLEEERQKLFSNNEHSKHLLFCGTQVLQTRFYRGKSVQAVVLRTAYTTQKGQLVRSIMYPKPVDFEFTKDLLKFVGFLAGIATIGLGYSIAIMIIPAMSIGIIAAQMRLRAKQIFCISPSTINTCGGINTVCFDKTGTLTEDGLDFNCLRPISSDVNVKNQAYFEEETEEFNMQSLPLDGEILKAAATCHSLTIINGELCGDPLDFILFRKTNWILEETSSSDEVEESSRYDLIQPIVIKSPLIGNQIQLELAVVRQFTFNPTLQRMAVIVHNPQEPGDSMFLYCKGSPEMIASLCCPETMPTDYQKVVNDYAQHGYRLIALAYRHLEVNYVHAQKIKREEIECNMTMLGLVVMENRVKKQTGSVINQLNRALIRTIMVTGDNILTAVSVAKECGIIKENKRTTFQVILEEYPELMEKLVCVCDVFARMSPEQKQQLINKLQEVDYTVAMCGDGANDCAALKVYF</sequence>
<evidence type="ECO:0000256" key="6">
    <source>
        <dbReference type="ARBA" id="ARBA00022741"/>
    </source>
</evidence>
<dbReference type="AlphaFoldDB" id="A0A914DP80"/>
<dbReference type="SUPFAM" id="SSF81653">
    <property type="entry name" value="Calcium ATPase, transduction domain A"/>
    <property type="match status" value="1"/>
</dbReference>
<dbReference type="InterPro" id="IPR018303">
    <property type="entry name" value="ATPase_P-typ_P_site"/>
</dbReference>
<dbReference type="InterPro" id="IPR023298">
    <property type="entry name" value="ATPase_P-typ_TM_dom_sf"/>
</dbReference>
<dbReference type="InterPro" id="IPR001757">
    <property type="entry name" value="P_typ_ATPase"/>
</dbReference>
<reference evidence="16" key="1">
    <citation type="submission" date="2022-11" db="UniProtKB">
        <authorList>
            <consortium name="WormBaseParasite"/>
        </authorList>
    </citation>
    <scope>IDENTIFICATION</scope>
</reference>
<feature type="transmembrane region" description="Helical" evidence="13">
    <location>
        <begin position="144"/>
        <end position="175"/>
    </location>
</feature>
<dbReference type="SFLD" id="SFLDF00027">
    <property type="entry name" value="p-type_atpase"/>
    <property type="match status" value="1"/>
</dbReference>
<dbReference type="GO" id="GO:0140358">
    <property type="term" value="F:P-type transmembrane transporter activity"/>
    <property type="evidence" value="ECO:0007669"/>
    <property type="project" value="InterPro"/>
</dbReference>
<dbReference type="PANTHER" id="PTHR45630">
    <property type="entry name" value="CATION-TRANSPORTING ATPASE-RELATED"/>
    <property type="match status" value="1"/>
</dbReference>
<keyword evidence="3" id="KW-0597">Phosphoprotein</keyword>
<dbReference type="Pfam" id="PF13246">
    <property type="entry name" value="Cation_ATPase"/>
    <property type="match status" value="1"/>
</dbReference>
<dbReference type="SFLD" id="SFLDG00002">
    <property type="entry name" value="C1.7:_P-type_atpase_like"/>
    <property type="match status" value="1"/>
</dbReference>
<keyword evidence="7" id="KW-0067">ATP-binding</keyword>
<comment type="subcellular location">
    <subcellularLocation>
        <location evidence="1">Membrane</location>
        <topology evidence="1">Multi-pass membrane protein</topology>
    </subcellularLocation>
</comment>